<dbReference type="AlphaFoldDB" id="A0A2M7U8M4"/>
<dbReference type="Gene3D" id="3.40.50.790">
    <property type="match status" value="1"/>
</dbReference>
<dbReference type="Pfam" id="PF00687">
    <property type="entry name" value="Ribosomal_L1"/>
    <property type="match status" value="1"/>
</dbReference>
<name>A0A2M7U8M4_9BACT</name>
<dbReference type="PANTHER" id="PTHR36427">
    <property type="entry name" value="54S RIBOSOMAL PROTEIN L1, MITOCHONDRIAL"/>
    <property type="match status" value="1"/>
</dbReference>
<feature type="region of interest" description="Disordered" evidence="8">
    <location>
        <begin position="1"/>
        <end position="57"/>
    </location>
</feature>
<accession>A0A2M7U8M4</accession>
<dbReference type="GO" id="GO:0006417">
    <property type="term" value="P:regulation of translation"/>
    <property type="evidence" value="ECO:0007669"/>
    <property type="project" value="UniProtKB-KW"/>
</dbReference>
<dbReference type="EMBL" id="PFOE01000076">
    <property type="protein sequence ID" value="PIZ67584.1"/>
    <property type="molecule type" value="Genomic_DNA"/>
</dbReference>
<dbReference type="GO" id="GO:0005840">
    <property type="term" value="C:ribosome"/>
    <property type="evidence" value="ECO:0007669"/>
    <property type="project" value="UniProtKB-KW"/>
</dbReference>
<comment type="similarity">
    <text evidence="1">Belongs to the universal ribosomal protein uL1 family.</text>
</comment>
<keyword evidence="5" id="KW-0687">Ribonucleoprotein</keyword>
<evidence type="ECO:0000313" key="9">
    <source>
        <dbReference type="EMBL" id="PIZ67584.1"/>
    </source>
</evidence>
<evidence type="ECO:0000256" key="3">
    <source>
        <dbReference type="ARBA" id="ARBA00022845"/>
    </source>
</evidence>
<evidence type="ECO:0000256" key="1">
    <source>
        <dbReference type="ARBA" id="ARBA00010531"/>
    </source>
</evidence>
<keyword evidence="2" id="KW-0678">Repressor</keyword>
<sequence>QKKADKKKTSVIASKAKQSQKDLPAGKAGTASSPVAPRSDKKSPKRHKTISVKPRGKRYQEAKKIIYSSSEVEKNSSRQVRTIKEAVKLLKQIHYAKFDESIELHLLVNEVGLKGEVELPHSTGKTVKVTVVDDKVLEEIEKGKIDFDILVAHPSFMPRLARFAKVLGPKGLMPNPKAGTISPKPEQLVKKFAKGLLRWKTEAKFPLIHQMIGKISFKDEDLIENGEKFITVVGPKHITKAYIKSTMSPSIKLKLD</sequence>
<evidence type="ECO:0000256" key="6">
    <source>
        <dbReference type="ARBA" id="ARBA00035241"/>
    </source>
</evidence>
<dbReference type="Gene3D" id="3.30.190.20">
    <property type="match status" value="1"/>
</dbReference>
<dbReference type="Proteomes" id="UP000230177">
    <property type="component" value="Unassembled WGS sequence"/>
</dbReference>
<feature type="non-terminal residue" evidence="9">
    <location>
        <position position="1"/>
    </location>
</feature>
<gene>
    <name evidence="9" type="ORF">COY13_02875</name>
</gene>
<feature type="compositionally biased region" description="Basic residues" evidence="8">
    <location>
        <begin position="43"/>
        <end position="57"/>
    </location>
</feature>
<evidence type="ECO:0000256" key="2">
    <source>
        <dbReference type="ARBA" id="ARBA00022491"/>
    </source>
</evidence>
<evidence type="ECO:0000256" key="4">
    <source>
        <dbReference type="ARBA" id="ARBA00022980"/>
    </source>
</evidence>
<dbReference type="GO" id="GO:1990904">
    <property type="term" value="C:ribonucleoprotein complex"/>
    <property type="evidence" value="ECO:0007669"/>
    <property type="project" value="UniProtKB-KW"/>
</dbReference>
<dbReference type="InterPro" id="IPR023674">
    <property type="entry name" value="Ribosomal_uL1-like"/>
</dbReference>
<dbReference type="InterPro" id="IPR016095">
    <property type="entry name" value="Ribosomal_uL1_3-a/b-sand"/>
</dbReference>
<evidence type="ECO:0000256" key="8">
    <source>
        <dbReference type="SAM" id="MobiDB-lite"/>
    </source>
</evidence>
<organism evidence="9 10">
    <name type="scientific">Candidatus Roizmanbacteria bacterium CG_4_10_14_0_2_um_filter_36_35</name>
    <dbReference type="NCBI Taxonomy" id="1974822"/>
    <lineage>
        <taxon>Bacteria</taxon>
        <taxon>Candidatus Roizmaniibacteriota</taxon>
    </lineage>
</organism>
<keyword evidence="4" id="KW-0689">Ribosomal protein</keyword>
<proteinExistence type="inferred from homology"/>
<keyword evidence="3" id="KW-0810">Translation regulation</keyword>
<dbReference type="CDD" id="cd00403">
    <property type="entry name" value="Ribosomal_L1"/>
    <property type="match status" value="1"/>
</dbReference>
<evidence type="ECO:0000256" key="7">
    <source>
        <dbReference type="ARBA" id="ARBA00035452"/>
    </source>
</evidence>
<evidence type="ECO:0000313" key="10">
    <source>
        <dbReference type="Proteomes" id="UP000230177"/>
    </source>
</evidence>
<dbReference type="SUPFAM" id="SSF56808">
    <property type="entry name" value="Ribosomal protein L1"/>
    <property type="match status" value="1"/>
</dbReference>
<dbReference type="PANTHER" id="PTHR36427:SF3">
    <property type="entry name" value="LARGE RIBOSOMAL SUBUNIT PROTEIN UL1M"/>
    <property type="match status" value="1"/>
</dbReference>
<protein>
    <recommendedName>
        <fullName evidence="6">Large ribosomal subunit protein uL1</fullName>
    </recommendedName>
    <alternativeName>
        <fullName evidence="7">50S ribosomal protein L1</fullName>
    </alternativeName>
</protein>
<dbReference type="InterPro" id="IPR028364">
    <property type="entry name" value="Ribosomal_uL1/biogenesis"/>
</dbReference>
<reference evidence="10" key="1">
    <citation type="submission" date="2017-09" db="EMBL/GenBank/DDBJ databases">
        <title>Depth-based differentiation of microbial function through sediment-hosted aquifers and enrichment of novel symbionts in the deep terrestrial subsurface.</title>
        <authorList>
            <person name="Probst A.J."/>
            <person name="Ladd B."/>
            <person name="Jarett J.K."/>
            <person name="Geller-Mcgrath D.E."/>
            <person name="Sieber C.M.K."/>
            <person name="Emerson J.B."/>
            <person name="Anantharaman K."/>
            <person name="Thomas B.C."/>
            <person name="Malmstrom R."/>
            <person name="Stieglmeier M."/>
            <person name="Klingl A."/>
            <person name="Woyke T."/>
            <person name="Ryan C.M."/>
            <person name="Banfield J.F."/>
        </authorList>
    </citation>
    <scope>NUCLEOTIDE SEQUENCE [LARGE SCALE GENOMIC DNA]</scope>
</reference>
<evidence type="ECO:0000256" key="5">
    <source>
        <dbReference type="ARBA" id="ARBA00023274"/>
    </source>
</evidence>
<comment type="caution">
    <text evidence="9">The sequence shown here is derived from an EMBL/GenBank/DDBJ whole genome shotgun (WGS) entry which is preliminary data.</text>
</comment>